<dbReference type="InterPro" id="IPR036770">
    <property type="entry name" value="Ankyrin_rpt-contain_sf"/>
</dbReference>
<organism evidence="5">
    <name type="scientific">Aphanomyces astaci</name>
    <name type="common">Crayfish plague agent</name>
    <dbReference type="NCBI Taxonomy" id="112090"/>
    <lineage>
        <taxon>Eukaryota</taxon>
        <taxon>Sar</taxon>
        <taxon>Stramenopiles</taxon>
        <taxon>Oomycota</taxon>
        <taxon>Saprolegniomycetes</taxon>
        <taxon>Saprolegniales</taxon>
        <taxon>Verrucalvaceae</taxon>
        <taxon>Aphanomyces</taxon>
    </lineage>
</organism>
<dbReference type="SMART" id="SM00248">
    <property type="entry name" value="ANK"/>
    <property type="match status" value="5"/>
</dbReference>
<accession>W4G6L0</accession>
<reference evidence="5" key="1">
    <citation type="submission" date="2013-12" db="EMBL/GenBank/DDBJ databases">
        <title>The Genome Sequence of Aphanomyces astaci APO3.</title>
        <authorList>
            <consortium name="The Broad Institute Genomics Platform"/>
            <person name="Russ C."/>
            <person name="Tyler B."/>
            <person name="van West P."/>
            <person name="Dieguez-Uribeondo J."/>
            <person name="Young S.K."/>
            <person name="Zeng Q."/>
            <person name="Gargeya S."/>
            <person name="Fitzgerald M."/>
            <person name="Abouelleil A."/>
            <person name="Alvarado L."/>
            <person name="Chapman S.B."/>
            <person name="Gainer-Dewar J."/>
            <person name="Goldberg J."/>
            <person name="Griggs A."/>
            <person name="Gujja S."/>
            <person name="Hansen M."/>
            <person name="Howarth C."/>
            <person name="Imamovic A."/>
            <person name="Ireland A."/>
            <person name="Larimer J."/>
            <person name="McCowan C."/>
            <person name="Murphy C."/>
            <person name="Pearson M."/>
            <person name="Poon T.W."/>
            <person name="Priest M."/>
            <person name="Roberts A."/>
            <person name="Saif S."/>
            <person name="Shea T."/>
            <person name="Sykes S."/>
            <person name="Wortman J."/>
            <person name="Nusbaum C."/>
            <person name="Birren B."/>
        </authorList>
    </citation>
    <scope>NUCLEOTIDE SEQUENCE [LARGE SCALE GENOMIC DNA]</scope>
    <source>
        <strain evidence="5">APO3</strain>
    </source>
</reference>
<dbReference type="PROSITE" id="PS50297">
    <property type="entry name" value="ANK_REP_REGION"/>
    <property type="match status" value="3"/>
</dbReference>
<dbReference type="VEuPathDB" id="FungiDB:H257_10554"/>
<proteinExistence type="predicted"/>
<dbReference type="PANTHER" id="PTHR24171">
    <property type="entry name" value="ANKYRIN REPEAT DOMAIN-CONTAINING PROTEIN 39-RELATED"/>
    <property type="match status" value="1"/>
</dbReference>
<gene>
    <name evidence="5" type="ORF">H257_10554</name>
</gene>
<dbReference type="EMBL" id="KI913142">
    <property type="protein sequence ID" value="ETV74931.1"/>
    <property type="molecule type" value="Genomic_DNA"/>
</dbReference>
<protein>
    <submittedName>
        <fullName evidence="5">Uncharacterized protein</fullName>
    </submittedName>
</protein>
<dbReference type="Pfam" id="PF12796">
    <property type="entry name" value="Ank_2"/>
    <property type="match status" value="1"/>
</dbReference>
<dbReference type="SUPFAM" id="SSF48403">
    <property type="entry name" value="Ankyrin repeat"/>
    <property type="match status" value="1"/>
</dbReference>
<evidence type="ECO:0000256" key="4">
    <source>
        <dbReference type="SAM" id="MobiDB-lite"/>
    </source>
</evidence>
<evidence type="ECO:0000256" key="3">
    <source>
        <dbReference type="PROSITE-ProRule" id="PRU00023"/>
    </source>
</evidence>
<dbReference type="PRINTS" id="PR01415">
    <property type="entry name" value="ANKYRIN"/>
</dbReference>
<dbReference type="GeneID" id="20812550"/>
<dbReference type="Gene3D" id="1.25.40.20">
    <property type="entry name" value="Ankyrin repeat-containing domain"/>
    <property type="match status" value="2"/>
</dbReference>
<dbReference type="STRING" id="112090.W4G6L0"/>
<name>W4G6L0_APHAT</name>
<feature type="region of interest" description="Disordered" evidence="4">
    <location>
        <begin position="1"/>
        <end position="24"/>
    </location>
</feature>
<evidence type="ECO:0000256" key="2">
    <source>
        <dbReference type="ARBA" id="ARBA00023043"/>
    </source>
</evidence>
<dbReference type="AlphaFoldDB" id="W4G6L0"/>
<keyword evidence="1" id="KW-0677">Repeat</keyword>
<dbReference type="OrthoDB" id="426293at2759"/>
<feature type="repeat" description="ANK" evidence="3">
    <location>
        <begin position="452"/>
        <end position="484"/>
    </location>
</feature>
<dbReference type="InterPro" id="IPR002110">
    <property type="entry name" value="Ankyrin_rpt"/>
</dbReference>
<feature type="repeat" description="ANK" evidence="3">
    <location>
        <begin position="386"/>
        <end position="418"/>
    </location>
</feature>
<feature type="repeat" description="ANK" evidence="3">
    <location>
        <begin position="419"/>
        <end position="451"/>
    </location>
</feature>
<evidence type="ECO:0000313" key="5">
    <source>
        <dbReference type="EMBL" id="ETV74931.1"/>
    </source>
</evidence>
<sequence length="532" mass="58432">MHPSQGQQVPQPPTGQPSALLLPTPSHESQTAMMLLHHAPQPPSLLQNMHATGDMQTHMLHRQPPAAHQPALHTDGLINLRALHGDDTINGEVTFPTGRDAKYFLQDYCFNQNKAMKLRVGKNSGNSKTFVCTSEPHCDWRIVATKSKRKNEDACFYFSTIHNVHSPMCLSTRKPSERQHMLLTASSSSSSPLALPYNLHLLGEPLQQLPIEAINIPNKPRRVNPMDKVVKTLVEAQADRQKLSIKTIQDLFFNVHGYPISAHTATRAKQVFVNMPQSSPYIQPPSQQLPSRHLTESDTNVQRPALFQFHDLQVLVEQTKMIEAAFGRAAAVGDLSAVRTLIRNGKVDVADSSGHQALLAATKGQHLGVVDCLLSHGAKTEAIDEHGVTALMVAVHLGQLHIAKCLLDHGARVDTTDDTSQTPLMVAARNGHLKLVKLLLKRQAVVDATDEDDNTALLLATQHGHTDVVEVLLKKGANRHVQNLVRCRPVSQEAGDEGVVCVGRSRRCVGCRRPAQLRHGPAVRHAQPHLTL</sequence>
<feature type="repeat" description="ANK" evidence="3">
    <location>
        <begin position="353"/>
        <end position="385"/>
    </location>
</feature>
<keyword evidence="2 3" id="KW-0040">ANK repeat</keyword>
<evidence type="ECO:0000256" key="1">
    <source>
        <dbReference type="ARBA" id="ARBA00022737"/>
    </source>
</evidence>
<dbReference type="RefSeq" id="XP_009835436.1">
    <property type="nucleotide sequence ID" value="XM_009837134.1"/>
</dbReference>
<dbReference type="PROSITE" id="PS50088">
    <property type="entry name" value="ANK_REPEAT"/>
    <property type="match status" value="4"/>
</dbReference>